<proteinExistence type="predicted"/>
<sequence>MKRSAVVSAAAFIFIGMFLPMVGAFAFDNDKEAKRWINDNIRVVTDFKATKGQIAAIPKKVALAAFNVRYAVFGFGGWGSGLLGIVEMVATESAKESIIGKSKPQVEALTPLIAQSFQNNFKPAKIEILPVETVNSCASYQALDTTYYTGITPHSSGKGGAWWEYLNQNQWMSPALGLKFLNGEENRKKLFPALVTEAGADAVMVVQVVLLRYTNDDIMIGDCFVEIYAPGKSGKETVLAFSACLKIPGGPGIKKDDWKNKDKDGTYKNIEEYWPKFSKLFDNFFAGYGILADESIK</sequence>
<dbReference type="EMBL" id="PFMR01000081">
    <property type="protein sequence ID" value="PIZ17819.1"/>
    <property type="molecule type" value="Genomic_DNA"/>
</dbReference>
<comment type="caution">
    <text evidence="1">The sequence shown here is derived from an EMBL/GenBank/DDBJ whole genome shotgun (WGS) entry which is preliminary data.</text>
</comment>
<evidence type="ECO:0000313" key="2">
    <source>
        <dbReference type="Proteomes" id="UP000229307"/>
    </source>
</evidence>
<evidence type="ECO:0000313" key="1">
    <source>
        <dbReference type="EMBL" id="PIZ17819.1"/>
    </source>
</evidence>
<organism evidence="1 2">
    <name type="scientific">Candidatus Desantisbacteria bacterium CG_4_10_14_0_8_um_filter_48_22</name>
    <dbReference type="NCBI Taxonomy" id="1974543"/>
    <lineage>
        <taxon>Bacteria</taxon>
        <taxon>Candidatus Desantisiibacteriota</taxon>
    </lineage>
</organism>
<dbReference type="AlphaFoldDB" id="A0A2M7SEA0"/>
<gene>
    <name evidence="1" type="ORF">COY52_02495</name>
</gene>
<reference evidence="2" key="1">
    <citation type="submission" date="2017-09" db="EMBL/GenBank/DDBJ databases">
        <title>Depth-based differentiation of microbial function through sediment-hosted aquifers and enrichment of novel symbionts in the deep terrestrial subsurface.</title>
        <authorList>
            <person name="Probst A.J."/>
            <person name="Ladd B."/>
            <person name="Jarett J.K."/>
            <person name="Geller-Mcgrath D.E."/>
            <person name="Sieber C.M.K."/>
            <person name="Emerson J.B."/>
            <person name="Anantharaman K."/>
            <person name="Thomas B.C."/>
            <person name="Malmstrom R."/>
            <person name="Stieglmeier M."/>
            <person name="Klingl A."/>
            <person name="Woyke T."/>
            <person name="Ryan C.M."/>
            <person name="Banfield J.F."/>
        </authorList>
    </citation>
    <scope>NUCLEOTIDE SEQUENCE [LARGE SCALE GENOMIC DNA]</scope>
</reference>
<accession>A0A2M7SEA0</accession>
<dbReference type="Proteomes" id="UP000229307">
    <property type="component" value="Unassembled WGS sequence"/>
</dbReference>
<name>A0A2M7SEA0_9BACT</name>
<protein>
    <submittedName>
        <fullName evidence="1">Uncharacterized protein</fullName>
    </submittedName>
</protein>